<evidence type="ECO:0000256" key="5">
    <source>
        <dbReference type="SAM" id="Phobius"/>
    </source>
</evidence>
<evidence type="ECO:0000256" key="4">
    <source>
        <dbReference type="ARBA" id="ARBA00023136"/>
    </source>
</evidence>
<evidence type="ECO:0000256" key="1">
    <source>
        <dbReference type="ARBA" id="ARBA00004141"/>
    </source>
</evidence>
<organism evidence="7 8">
    <name type="scientific">Paracoccus shanxieyensis</name>
    <dbReference type="NCBI Taxonomy" id="2675752"/>
    <lineage>
        <taxon>Bacteria</taxon>
        <taxon>Pseudomonadati</taxon>
        <taxon>Pseudomonadota</taxon>
        <taxon>Alphaproteobacteria</taxon>
        <taxon>Rhodobacterales</taxon>
        <taxon>Paracoccaceae</taxon>
        <taxon>Paracoccus</taxon>
    </lineage>
</organism>
<evidence type="ECO:0000256" key="2">
    <source>
        <dbReference type="ARBA" id="ARBA00022692"/>
    </source>
</evidence>
<dbReference type="AlphaFoldDB" id="A0A6L6J1R6"/>
<feature type="domain" description="EamA" evidence="6">
    <location>
        <begin position="16"/>
        <end position="145"/>
    </location>
</feature>
<feature type="transmembrane region" description="Helical" evidence="5">
    <location>
        <begin position="73"/>
        <end position="94"/>
    </location>
</feature>
<keyword evidence="2 5" id="KW-0812">Transmembrane</keyword>
<feature type="domain" description="EamA" evidence="6">
    <location>
        <begin position="162"/>
        <end position="293"/>
    </location>
</feature>
<feature type="transmembrane region" description="Helical" evidence="5">
    <location>
        <begin position="219"/>
        <end position="240"/>
    </location>
</feature>
<dbReference type="SUPFAM" id="SSF103481">
    <property type="entry name" value="Multidrug resistance efflux transporter EmrE"/>
    <property type="match status" value="2"/>
</dbReference>
<feature type="transmembrane region" description="Helical" evidence="5">
    <location>
        <begin position="189"/>
        <end position="213"/>
    </location>
</feature>
<proteinExistence type="predicted"/>
<feature type="transmembrane region" description="Helical" evidence="5">
    <location>
        <begin position="277"/>
        <end position="299"/>
    </location>
</feature>
<dbReference type="PANTHER" id="PTHR32322:SF9">
    <property type="entry name" value="AMINO-ACID METABOLITE EFFLUX PUMP-RELATED"/>
    <property type="match status" value="1"/>
</dbReference>
<reference evidence="7 8" key="1">
    <citation type="submission" date="2019-11" db="EMBL/GenBank/DDBJ databases">
        <authorList>
            <person name="Dong K."/>
        </authorList>
    </citation>
    <scope>NUCLEOTIDE SEQUENCE [LARGE SCALE GENOMIC DNA]</scope>
    <source>
        <strain evidence="7 8">DK608</strain>
    </source>
</reference>
<gene>
    <name evidence="7" type="ORF">GL284_10520</name>
</gene>
<keyword evidence="4 5" id="KW-0472">Membrane</keyword>
<dbReference type="Gene3D" id="1.10.3730.20">
    <property type="match status" value="1"/>
</dbReference>
<feature type="transmembrane region" description="Helical" evidence="5">
    <location>
        <begin position="252"/>
        <end position="271"/>
    </location>
</feature>
<evidence type="ECO:0000259" key="6">
    <source>
        <dbReference type="Pfam" id="PF00892"/>
    </source>
</evidence>
<name>A0A6L6J1R6_9RHOB</name>
<evidence type="ECO:0000313" key="7">
    <source>
        <dbReference type="EMBL" id="MTH64704.1"/>
    </source>
</evidence>
<sequence>MNGMIHTRMEARDWSLLLLLSLIWGASFFLIGISVDQVPVMTLVAARVGFAALALWLICALSGRRIPRDPRIWGAFAVMGFFNNVIPFSLITYAQTGLPAGVASILNATTPLFTVLVSAVVLSDERASVMKMVGVVLGIGGVATMIGLDKVAGHANPLPNQLAMLGAAVSYAISGAYGRRFGRMRIDPVVTAAGMVTVSTLMLGPVALAANGWPQGIDAAHWLAVATLGVLCTGIAYVIYFGILSRAGATNLSLVTFLVPVSAILLAWAFLGETLGPAHLLGMAIIAAGLSLIDGRIYARTPRC</sequence>
<feature type="transmembrane region" description="Helical" evidence="5">
    <location>
        <begin position="160"/>
        <end position="177"/>
    </location>
</feature>
<dbReference type="GO" id="GO:0016020">
    <property type="term" value="C:membrane"/>
    <property type="evidence" value="ECO:0007669"/>
    <property type="project" value="UniProtKB-SubCell"/>
</dbReference>
<dbReference type="InterPro" id="IPR000620">
    <property type="entry name" value="EamA_dom"/>
</dbReference>
<dbReference type="EMBL" id="WMII01000008">
    <property type="protein sequence ID" value="MTH64704.1"/>
    <property type="molecule type" value="Genomic_DNA"/>
</dbReference>
<keyword evidence="8" id="KW-1185">Reference proteome</keyword>
<feature type="transmembrane region" description="Helical" evidence="5">
    <location>
        <begin position="14"/>
        <end position="34"/>
    </location>
</feature>
<feature type="transmembrane region" description="Helical" evidence="5">
    <location>
        <begin position="129"/>
        <end position="148"/>
    </location>
</feature>
<dbReference type="Pfam" id="PF00892">
    <property type="entry name" value="EamA"/>
    <property type="match status" value="2"/>
</dbReference>
<dbReference type="Proteomes" id="UP000478740">
    <property type="component" value="Unassembled WGS sequence"/>
</dbReference>
<evidence type="ECO:0000313" key="8">
    <source>
        <dbReference type="Proteomes" id="UP000478740"/>
    </source>
</evidence>
<dbReference type="PANTHER" id="PTHR32322">
    <property type="entry name" value="INNER MEMBRANE TRANSPORTER"/>
    <property type="match status" value="1"/>
</dbReference>
<feature type="transmembrane region" description="Helical" evidence="5">
    <location>
        <begin position="100"/>
        <end position="122"/>
    </location>
</feature>
<accession>A0A6L6J1R6</accession>
<dbReference type="InterPro" id="IPR050638">
    <property type="entry name" value="AA-Vitamin_Transporters"/>
</dbReference>
<protein>
    <submittedName>
        <fullName evidence="7">EamA family transporter</fullName>
    </submittedName>
</protein>
<evidence type="ECO:0000256" key="3">
    <source>
        <dbReference type="ARBA" id="ARBA00022989"/>
    </source>
</evidence>
<feature type="transmembrane region" description="Helical" evidence="5">
    <location>
        <begin position="40"/>
        <end position="61"/>
    </location>
</feature>
<comment type="caution">
    <text evidence="7">The sequence shown here is derived from an EMBL/GenBank/DDBJ whole genome shotgun (WGS) entry which is preliminary data.</text>
</comment>
<comment type="subcellular location">
    <subcellularLocation>
        <location evidence="1">Membrane</location>
        <topology evidence="1">Multi-pass membrane protein</topology>
    </subcellularLocation>
</comment>
<keyword evidence="3 5" id="KW-1133">Transmembrane helix</keyword>
<dbReference type="InterPro" id="IPR037185">
    <property type="entry name" value="EmrE-like"/>
</dbReference>